<dbReference type="EMBL" id="BAAAZE010000008">
    <property type="protein sequence ID" value="GAA4024560.1"/>
    <property type="molecule type" value="Genomic_DNA"/>
</dbReference>
<dbReference type="Gene3D" id="3.10.450.40">
    <property type="match status" value="1"/>
</dbReference>
<name>A0ABP7TD38_9BURK</name>
<feature type="domain" description="PepSY" evidence="2">
    <location>
        <begin position="47"/>
        <end position="105"/>
    </location>
</feature>
<evidence type="ECO:0000256" key="1">
    <source>
        <dbReference type="SAM" id="SignalP"/>
    </source>
</evidence>
<feature type="chain" id="PRO_5045904809" description="PepSY domain-containing protein" evidence="1">
    <location>
        <begin position="23"/>
        <end position="114"/>
    </location>
</feature>
<dbReference type="InterPro" id="IPR025711">
    <property type="entry name" value="PepSY"/>
</dbReference>
<gene>
    <name evidence="3" type="ORF">GCM10022212_22730</name>
</gene>
<accession>A0ABP7TD38</accession>
<keyword evidence="1" id="KW-0732">Signal</keyword>
<keyword evidence="4" id="KW-1185">Reference proteome</keyword>
<evidence type="ECO:0000259" key="2">
    <source>
        <dbReference type="Pfam" id="PF03413"/>
    </source>
</evidence>
<proteinExistence type="predicted"/>
<evidence type="ECO:0000313" key="4">
    <source>
        <dbReference type="Proteomes" id="UP001501353"/>
    </source>
</evidence>
<reference evidence="4" key="1">
    <citation type="journal article" date="2019" name="Int. J. Syst. Evol. Microbiol.">
        <title>The Global Catalogue of Microorganisms (GCM) 10K type strain sequencing project: providing services to taxonomists for standard genome sequencing and annotation.</title>
        <authorList>
            <consortium name="The Broad Institute Genomics Platform"/>
            <consortium name="The Broad Institute Genome Sequencing Center for Infectious Disease"/>
            <person name="Wu L."/>
            <person name="Ma J."/>
        </authorList>
    </citation>
    <scope>NUCLEOTIDE SEQUENCE [LARGE SCALE GENOMIC DNA]</scope>
    <source>
        <strain evidence="4">JCM 16673</strain>
    </source>
</reference>
<sequence>MRHDKLALLAFVLAAAGTASCAAEVPAAQPPASLKPLTGAKLASTARITMADARAIALKAHPGKITDEELENEDGGSGLRYSFDIKVAKGTQEVGVDAMTGNLLENKLEGKNPD</sequence>
<dbReference type="RefSeq" id="WP_344763422.1">
    <property type="nucleotide sequence ID" value="NZ_BAAAZE010000008.1"/>
</dbReference>
<dbReference type="Proteomes" id="UP001501353">
    <property type="component" value="Unassembled WGS sequence"/>
</dbReference>
<dbReference type="PROSITE" id="PS51257">
    <property type="entry name" value="PROKAR_LIPOPROTEIN"/>
    <property type="match status" value="1"/>
</dbReference>
<protein>
    <recommendedName>
        <fullName evidence="2">PepSY domain-containing protein</fullName>
    </recommendedName>
</protein>
<evidence type="ECO:0000313" key="3">
    <source>
        <dbReference type="EMBL" id="GAA4024560.1"/>
    </source>
</evidence>
<comment type="caution">
    <text evidence="3">The sequence shown here is derived from an EMBL/GenBank/DDBJ whole genome shotgun (WGS) entry which is preliminary data.</text>
</comment>
<feature type="signal peptide" evidence="1">
    <location>
        <begin position="1"/>
        <end position="22"/>
    </location>
</feature>
<organism evidence="3 4">
    <name type="scientific">Actimicrobium antarcticum</name>
    <dbReference type="NCBI Taxonomy" id="1051899"/>
    <lineage>
        <taxon>Bacteria</taxon>
        <taxon>Pseudomonadati</taxon>
        <taxon>Pseudomonadota</taxon>
        <taxon>Betaproteobacteria</taxon>
        <taxon>Burkholderiales</taxon>
        <taxon>Oxalobacteraceae</taxon>
        <taxon>Actimicrobium</taxon>
    </lineage>
</organism>
<dbReference type="Pfam" id="PF03413">
    <property type="entry name" value="PepSY"/>
    <property type="match status" value="1"/>
</dbReference>